<feature type="transmembrane region" description="Helical" evidence="7">
    <location>
        <begin position="86"/>
        <end position="107"/>
    </location>
</feature>
<dbReference type="InterPro" id="IPR036938">
    <property type="entry name" value="PAP2/HPO_sf"/>
</dbReference>
<comment type="subcellular location">
    <subcellularLocation>
        <location evidence="1">Cell membrane</location>
        <topology evidence="1">Multi-pass membrane protein</topology>
    </subcellularLocation>
</comment>
<comment type="caution">
    <text evidence="9">The sequence shown here is derived from an EMBL/GenBank/DDBJ whole genome shotgun (WGS) entry which is preliminary data.</text>
</comment>
<dbReference type="Proteomes" id="UP001241072">
    <property type="component" value="Unassembled WGS sequence"/>
</dbReference>
<keyword evidence="2" id="KW-1003">Cell membrane</keyword>
<reference evidence="9 10" key="1">
    <citation type="submission" date="2023-07" db="EMBL/GenBank/DDBJ databases">
        <title>Protaetiibacter sp. nov WY-16 isolated from soil.</title>
        <authorList>
            <person name="Liu B."/>
            <person name="Wan Y."/>
        </authorList>
    </citation>
    <scope>NUCLEOTIDE SEQUENCE [LARGE SCALE GENOMIC DNA]</scope>
    <source>
        <strain evidence="9 10">WY-16</strain>
    </source>
</reference>
<feature type="transmembrane region" description="Helical" evidence="7">
    <location>
        <begin position="46"/>
        <end position="79"/>
    </location>
</feature>
<evidence type="ECO:0000256" key="2">
    <source>
        <dbReference type="ARBA" id="ARBA00022475"/>
    </source>
</evidence>
<dbReference type="SMART" id="SM00014">
    <property type="entry name" value="acidPPc"/>
    <property type="match status" value="1"/>
</dbReference>
<evidence type="ECO:0000256" key="7">
    <source>
        <dbReference type="SAM" id="Phobius"/>
    </source>
</evidence>
<feature type="transmembrane region" description="Helical" evidence="7">
    <location>
        <begin position="175"/>
        <end position="193"/>
    </location>
</feature>
<dbReference type="EMBL" id="JAUQUB010000001">
    <property type="protein sequence ID" value="MDO7880999.1"/>
    <property type="molecule type" value="Genomic_DNA"/>
</dbReference>
<evidence type="ECO:0000256" key="3">
    <source>
        <dbReference type="ARBA" id="ARBA00022692"/>
    </source>
</evidence>
<dbReference type="PANTHER" id="PTHR14969">
    <property type="entry name" value="SPHINGOSINE-1-PHOSPHATE PHOSPHOHYDROLASE"/>
    <property type="match status" value="1"/>
</dbReference>
<evidence type="ECO:0000256" key="5">
    <source>
        <dbReference type="ARBA" id="ARBA00022989"/>
    </source>
</evidence>
<keyword evidence="6 7" id="KW-0472">Membrane</keyword>
<accession>A0ABT9BIZ5</accession>
<name>A0ABT9BIZ5_9MICO</name>
<dbReference type="Gene3D" id="1.20.144.10">
    <property type="entry name" value="Phosphatidic acid phosphatase type 2/haloperoxidase"/>
    <property type="match status" value="1"/>
</dbReference>
<keyword evidence="3 7" id="KW-0812">Transmembrane</keyword>
<feature type="transmembrane region" description="Helical" evidence="7">
    <location>
        <begin position="149"/>
        <end position="169"/>
    </location>
</feature>
<dbReference type="PANTHER" id="PTHR14969:SF62">
    <property type="entry name" value="DECAPRENYLPHOSPHORYL-5-PHOSPHORIBOSE PHOSPHATASE RV3807C-RELATED"/>
    <property type="match status" value="1"/>
</dbReference>
<keyword evidence="10" id="KW-1185">Reference proteome</keyword>
<evidence type="ECO:0000256" key="6">
    <source>
        <dbReference type="ARBA" id="ARBA00023136"/>
    </source>
</evidence>
<dbReference type="RefSeq" id="WP_305001420.1">
    <property type="nucleotide sequence ID" value="NZ_JAUQUB010000001.1"/>
</dbReference>
<gene>
    <name evidence="9" type="ORF">Q5716_02030</name>
</gene>
<dbReference type="SUPFAM" id="SSF48317">
    <property type="entry name" value="Acid phosphatase/Vanadium-dependent haloperoxidase"/>
    <property type="match status" value="1"/>
</dbReference>
<keyword evidence="5 7" id="KW-1133">Transmembrane helix</keyword>
<keyword evidence="4" id="KW-0378">Hydrolase</keyword>
<organism evidence="9 10">
    <name type="scientific">Antiquaquibacter soli</name>
    <dbReference type="NCBI Taxonomy" id="3064523"/>
    <lineage>
        <taxon>Bacteria</taxon>
        <taxon>Bacillati</taxon>
        <taxon>Actinomycetota</taxon>
        <taxon>Actinomycetes</taxon>
        <taxon>Micrococcales</taxon>
        <taxon>Microbacteriaceae</taxon>
        <taxon>Antiquaquibacter</taxon>
    </lineage>
</organism>
<protein>
    <submittedName>
        <fullName evidence="9">Phosphatase PAP2 family protein</fullName>
    </submittedName>
</protein>
<dbReference type="Pfam" id="PF01569">
    <property type="entry name" value="PAP2"/>
    <property type="match status" value="1"/>
</dbReference>
<evidence type="ECO:0000313" key="9">
    <source>
        <dbReference type="EMBL" id="MDO7880999.1"/>
    </source>
</evidence>
<dbReference type="InterPro" id="IPR000326">
    <property type="entry name" value="PAP2/HPO"/>
</dbReference>
<feature type="transmembrane region" description="Helical" evidence="7">
    <location>
        <begin position="127"/>
        <end position="144"/>
    </location>
</feature>
<evidence type="ECO:0000259" key="8">
    <source>
        <dbReference type="SMART" id="SM00014"/>
    </source>
</evidence>
<evidence type="ECO:0000256" key="4">
    <source>
        <dbReference type="ARBA" id="ARBA00022801"/>
    </source>
</evidence>
<proteinExistence type="predicted"/>
<evidence type="ECO:0000313" key="10">
    <source>
        <dbReference type="Proteomes" id="UP001241072"/>
    </source>
</evidence>
<evidence type="ECO:0000256" key="1">
    <source>
        <dbReference type="ARBA" id="ARBA00004651"/>
    </source>
</evidence>
<sequence length="206" mass="21956">MRRYHLVIAAVAALALVVGLGALIGLRGSPFGFDSEWMTEVLEERAAWFTIPALLMDFLGGGWFAVFVVPLGGALVLLLLRKRWEALYWVLGSALSAGLVQAFKALFGRARPEDILLIHVDAGSFPSGHVANAATIAVMLGLIVRRAWVWAAGVAYVVLMALSRTYLGAHWVSDTLGGALLGAAVAVLVWSLIPPLHRPRPGAAPV</sequence>
<dbReference type="CDD" id="cd03392">
    <property type="entry name" value="PAP2_like_2"/>
    <property type="match status" value="1"/>
</dbReference>
<feature type="domain" description="Phosphatidic acid phosphatase type 2/haloperoxidase" evidence="8">
    <location>
        <begin position="86"/>
        <end position="190"/>
    </location>
</feature>